<evidence type="ECO:0000256" key="18">
    <source>
        <dbReference type="HAMAP-Rule" id="MF_01966"/>
    </source>
</evidence>
<feature type="binding site" evidence="17">
    <location>
        <position position="394"/>
    </location>
    <ligand>
        <name>(6S)-NADPHX</name>
        <dbReference type="ChEBI" id="CHEBI:64076"/>
    </ligand>
</feature>
<feature type="binding site" evidence="18">
    <location>
        <begin position="129"/>
        <end position="135"/>
    </location>
    <ligand>
        <name>(6S)-NADPHX</name>
        <dbReference type="ChEBI" id="CHEBI:64076"/>
    </ligand>
</feature>
<evidence type="ECO:0000256" key="2">
    <source>
        <dbReference type="ARBA" id="ARBA00000909"/>
    </source>
</evidence>
<comment type="function">
    <text evidence="17">Catalyzes the dehydration of the S-form of NAD(P)HX at the expense of ADP, which is converted to AMP. Together with NAD(P)HX epimerase, which catalyzes the epimerization of the S- and R-forms, the enzyme allows the repair of both epimers of NAD(P)HX, a damaged form of NAD(P)H that is a result of enzymatic or heat-dependent hydration.</text>
</comment>
<dbReference type="EC" id="5.1.99.6" evidence="19"/>
<feature type="binding site" evidence="18">
    <location>
        <position position="161"/>
    </location>
    <ligand>
        <name>K(+)</name>
        <dbReference type="ChEBI" id="CHEBI:29103"/>
    </ligand>
</feature>
<dbReference type="GO" id="GO:0005524">
    <property type="term" value="F:ATP binding"/>
    <property type="evidence" value="ECO:0007669"/>
    <property type="project" value="UniProtKB-UniRule"/>
</dbReference>
<keyword evidence="5 18" id="KW-0479">Metal-binding</keyword>
<feature type="binding site" evidence="18">
    <location>
        <position position="125"/>
    </location>
    <ligand>
        <name>K(+)</name>
        <dbReference type="ChEBI" id="CHEBI:29103"/>
    </ligand>
</feature>
<evidence type="ECO:0000256" key="17">
    <source>
        <dbReference type="HAMAP-Rule" id="MF_01965"/>
    </source>
</evidence>
<comment type="catalytic activity">
    <reaction evidence="15 17 19">
        <text>(6S)-NADHX + ADP = AMP + phosphate + NADH + H(+)</text>
        <dbReference type="Rhea" id="RHEA:32223"/>
        <dbReference type="ChEBI" id="CHEBI:15378"/>
        <dbReference type="ChEBI" id="CHEBI:43474"/>
        <dbReference type="ChEBI" id="CHEBI:57945"/>
        <dbReference type="ChEBI" id="CHEBI:64074"/>
        <dbReference type="ChEBI" id="CHEBI:456215"/>
        <dbReference type="ChEBI" id="CHEBI:456216"/>
        <dbReference type="EC" id="4.2.1.136"/>
    </reaction>
</comment>
<evidence type="ECO:0000256" key="11">
    <source>
        <dbReference type="ARBA" id="ARBA00023235"/>
    </source>
</evidence>
<dbReference type="NCBIfam" id="TIGR00196">
    <property type="entry name" value="yjeF_cterm"/>
    <property type="match status" value="1"/>
</dbReference>
<dbReference type="InterPro" id="IPR004443">
    <property type="entry name" value="YjeF_N_dom"/>
</dbReference>
<evidence type="ECO:0000256" key="12">
    <source>
        <dbReference type="ARBA" id="ARBA00023239"/>
    </source>
</evidence>
<keyword evidence="10 17" id="KW-0520">NAD</keyword>
<dbReference type="PROSITE" id="PS51385">
    <property type="entry name" value="YJEF_N"/>
    <property type="match status" value="1"/>
</dbReference>
<keyword evidence="12 17" id="KW-0456">Lyase</keyword>
<comment type="catalytic activity">
    <reaction evidence="16 17 19">
        <text>(6S)-NADPHX + ADP = AMP + phosphate + NADPH + H(+)</text>
        <dbReference type="Rhea" id="RHEA:32235"/>
        <dbReference type="ChEBI" id="CHEBI:15378"/>
        <dbReference type="ChEBI" id="CHEBI:43474"/>
        <dbReference type="ChEBI" id="CHEBI:57783"/>
        <dbReference type="ChEBI" id="CHEBI:64076"/>
        <dbReference type="ChEBI" id="CHEBI:456215"/>
        <dbReference type="ChEBI" id="CHEBI:456216"/>
        <dbReference type="EC" id="4.2.1.136"/>
    </reaction>
</comment>
<comment type="subunit">
    <text evidence="17">Homotetramer.</text>
</comment>
<comment type="catalytic activity">
    <reaction evidence="2 18 19">
        <text>(6R)-NADPHX = (6S)-NADPHX</text>
        <dbReference type="Rhea" id="RHEA:32227"/>
        <dbReference type="ChEBI" id="CHEBI:64076"/>
        <dbReference type="ChEBI" id="CHEBI:64077"/>
        <dbReference type="EC" id="5.1.99.6"/>
    </reaction>
</comment>
<protein>
    <recommendedName>
        <fullName evidence="19">Bifunctional NAD(P)H-hydrate repair enzyme</fullName>
    </recommendedName>
    <alternativeName>
        <fullName evidence="19">Nicotinamide nucleotide repair protein</fullName>
    </alternativeName>
    <domain>
        <recommendedName>
            <fullName evidence="19">ADP-dependent (S)-NAD(P)H-hydrate dehydratase</fullName>
            <ecNumber evidence="19">4.2.1.136</ecNumber>
        </recommendedName>
        <alternativeName>
            <fullName evidence="19">ADP-dependent NAD(P)HX dehydratase</fullName>
        </alternativeName>
    </domain>
    <domain>
        <recommendedName>
            <fullName evidence="19">NAD(P)H-hydrate epimerase</fullName>
            <ecNumber evidence="19">5.1.99.6</ecNumber>
        </recommendedName>
    </domain>
</protein>
<evidence type="ECO:0000313" key="23">
    <source>
        <dbReference type="Proteomes" id="UP000234881"/>
    </source>
</evidence>
<dbReference type="Gene3D" id="3.40.50.10260">
    <property type="entry name" value="YjeF N-terminal domain"/>
    <property type="match status" value="1"/>
</dbReference>
<keyword evidence="6 17" id="KW-0547">Nucleotide-binding</keyword>
<keyword evidence="11 18" id="KW-0413">Isomerase</keyword>
<proteinExistence type="inferred from homology"/>
<evidence type="ECO:0000256" key="15">
    <source>
        <dbReference type="ARBA" id="ARBA00048238"/>
    </source>
</evidence>
<evidence type="ECO:0000256" key="14">
    <source>
        <dbReference type="ARBA" id="ARBA00025153"/>
    </source>
</evidence>
<keyword evidence="7 17" id="KW-0067">ATP-binding</keyword>
<evidence type="ECO:0000256" key="6">
    <source>
        <dbReference type="ARBA" id="ARBA00022741"/>
    </source>
</evidence>
<evidence type="ECO:0000256" key="19">
    <source>
        <dbReference type="PIRNR" id="PIRNR017184"/>
    </source>
</evidence>
<dbReference type="GO" id="GO:0110051">
    <property type="term" value="P:metabolite repair"/>
    <property type="evidence" value="ECO:0007669"/>
    <property type="project" value="TreeGrafter"/>
</dbReference>
<feature type="domain" description="YjeF N-terminal" evidence="21">
    <location>
        <begin position="11"/>
        <end position="215"/>
    </location>
</feature>
<dbReference type="NCBIfam" id="TIGR00197">
    <property type="entry name" value="yjeF_nterm"/>
    <property type="match status" value="1"/>
</dbReference>
<keyword evidence="23" id="KW-1185">Reference proteome</keyword>
<dbReference type="GO" id="GO:0046872">
    <property type="term" value="F:metal ion binding"/>
    <property type="evidence" value="ECO:0007669"/>
    <property type="project" value="UniProtKB-UniRule"/>
</dbReference>
<dbReference type="PROSITE" id="PS51383">
    <property type="entry name" value="YJEF_C_3"/>
    <property type="match status" value="1"/>
</dbReference>
<dbReference type="GO" id="GO:0052855">
    <property type="term" value="F:ADP-dependent NAD(P)H-hydrate dehydratase activity"/>
    <property type="evidence" value="ECO:0007669"/>
    <property type="project" value="UniProtKB-UniRule"/>
</dbReference>
<dbReference type="OrthoDB" id="9806925at2"/>
<dbReference type="HAMAP" id="MF_01966">
    <property type="entry name" value="NADHX_epimerase"/>
    <property type="match status" value="1"/>
</dbReference>
<dbReference type="InterPro" id="IPR036652">
    <property type="entry name" value="YjeF_N_dom_sf"/>
</dbReference>
<dbReference type="EMBL" id="PKUQ01000016">
    <property type="protein sequence ID" value="PLW77721.1"/>
    <property type="molecule type" value="Genomic_DNA"/>
</dbReference>
<keyword evidence="9 18" id="KW-0630">Potassium</keyword>
<comment type="catalytic activity">
    <reaction evidence="1 18 19">
        <text>(6R)-NADHX = (6S)-NADHX</text>
        <dbReference type="Rhea" id="RHEA:32215"/>
        <dbReference type="ChEBI" id="CHEBI:64074"/>
        <dbReference type="ChEBI" id="CHEBI:64075"/>
        <dbReference type="EC" id="5.1.99.6"/>
    </reaction>
</comment>
<evidence type="ECO:0000256" key="10">
    <source>
        <dbReference type="ARBA" id="ARBA00023027"/>
    </source>
</evidence>
<comment type="function">
    <text evidence="18">Catalyzes the epimerization of the S- and R-forms of NAD(P)HX, a damaged form of NAD(P)H that is a result of enzymatic or heat-dependent hydration. This is a prerequisite for the S-specific NAD(P)H-hydrate dehydratase to allow the repair of both epimers of NAD(P)HX.</text>
</comment>
<dbReference type="Gene3D" id="3.40.1190.20">
    <property type="match status" value="1"/>
</dbReference>
<feature type="binding site" evidence="17">
    <location>
        <begin position="435"/>
        <end position="439"/>
    </location>
    <ligand>
        <name>AMP</name>
        <dbReference type="ChEBI" id="CHEBI:456215"/>
    </ligand>
</feature>
<dbReference type="HAMAP" id="MF_01965">
    <property type="entry name" value="NADHX_dehydratase"/>
    <property type="match status" value="1"/>
</dbReference>
<evidence type="ECO:0000313" key="22">
    <source>
        <dbReference type="EMBL" id="PLW77721.1"/>
    </source>
</evidence>
<comment type="similarity">
    <text evidence="17">Belongs to the NnrD/CARKD family.</text>
</comment>
<dbReference type="AlphaFoldDB" id="A0A2N5XT89"/>
<dbReference type="PANTHER" id="PTHR12592:SF0">
    <property type="entry name" value="ATP-DEPENDENT (S)-NAD(P)H-HYDRATE DEHYDRATASE"/>
    <property type="match status" value="1"/>
</dbReference>
<sequence length="537" mass="55846">MLVEILTPAQMAQADQLTIDSGVLGYQLMQSAGQAVANAAVDLLERRTGSGASGMVCILCGPGNNGGDGFVAAQLLEEEGWSVILGCSVGIDDLTGDALLAAEDWGDEIFSLSPRLWQDADLVIDALFGAGLSRPISGELADLIDELNLSGLPVLSVDLPSGVDGTSGLAGGACVKADQTVTFFRKKPAHLLYPGKAFCGDIFCVDIGIEEQVLDDTGHIAVENQPVLWIDSWPEALKPIADIDPLRLADHKFHRGHCLVLCGDATHSGAARLAARSALRAGAGLVTLAPPCDAASLVAAHVTAVMVEPVQDVASLGTVLAKRTYDVLVAGPALGKTQDRRALVYDALERDVALLLDADALSCLVDGIESGEADLSLLRESPAARSERLVLTPHEGEFARLFPDLSHRVREEKRLSKLDCAITAAQRSGAVLVLKGADTVIATPDGRAVVHSDGVPYLATAGSGDVLVGIIAGLMAQGVSALDACCAGVWLHSRAGRSFGPGLIAEDLPELLPSLYMDVAGYLSGGFHASDWTGGDD</sequence>
<comment type="function">
    <text evidence="14 19">Bifunctional enzyme that catalyzes the epimerization of the S- and R-forms of NAD(P)HX and the dehydration of the S-form of NAD(P)HX at the expense of ADP, which is converted to AMP. This allows the repair of both epimers of NAD(P)HX, a damaged form of NAD(P)H that is a result of enzymatic or heat-dependent hydration.</text>
</comment>
<dbReference type="Proteomes" id="UP000234881">
    <property type="component" value="Unassembled WGS sequence"/>
</dbReference>
<feature type="binding site" evidence="17">
    <location>
        <position position="270"/>
    </location>
    <ligand>
        <name>(6S)-NADPHX</name>
        <dbReference type="ChEBI" id="CHEBI:64076"/>
    </ligand>
</feature>
<comment type="cofactor">
    <cofactor evidence="17">
        <name>Mg(2+)</name>
        <dbReference type="ChEBI" id="CHEBI:18420"/>
    </cofactor>
</comment>
<evidence type="ECO:0000256" key="1">
    <source>
        <dbReference type="ARBA" id="ARBA00000013"/>
    </source>
</evidence>
<dbReference type="GO" id="GO:0046496">
    <property type="term" value="P:nicotinamide nucleotide metabolic process"/>
    <property type="evidence" value="ECO:0007669"/>
    <property type="project" value="UniProtKB-UniRule"/>
</dbReference>
<evidence type="ECO:0000256" key="9">
    <source>
        <dbReference type="ARBA" id="ARBA00022958"/>
    </source>
</evidence>
<comment type="similarity">
    <text evidence="3 19">In the N-terminal section; belongs to the NnrE/AIBP family.</text>
</comment>
<dbReference type="InterPro" id="IPR030677">
    <property type="entry name" value="Nnr"/>
</dbReference>
<comment type="caution">
    <text evidence="22">The sequence shown here is derived from an EMBL/GenBank/DDBJ whole genome shotgun (WGS) entry which is preliminary data.</text>
</comment>
<dbReference type="GO" id="GO:0052856">
    <property type="term" value="F:NAD(P)HX epimerase activity"/>
    <property type="evidence" value="ECO:0007669"/>
    <property type="project" value="UniProtKB-UniRule"/>
</dbReference>
<dbReference type="Pfam" id="PF03853">
    <property type="entry name" value="YjeF_N"/>
    <property type="match status" value="1"/>
</dbReference>
<comment type="caution">
    <text evidence="17">Lacks conserved residue(s) required for the propagation of feature annotation.</text>
</comment>
<name>A0A2N5XT89_9HYPH</name>
<comment type="similarity">
    <text evidence="4 19">In the C-terminal section; belongs to the NnrD/CARKD family.</text>
</comment>
<evidence type="ECO:0000256" key="16">
    <source>
        <dbReference type="ARBA" id="ARBA00049209"/>
    </source>
</evidence>
<evidence type="ECO:0000259" key="20">
    <source>
        <dbReference type="PROSITE" id="PS51383"/>
    </source>
</evidence>
<dbReference type="CDD" id="cd01171">
    <property type="entry name" value="YXKO-related"/>
    <property type="match status" value="1"/>
</dbReference>
<gene>
    <name evidence="18" type="primary">nnrE</name>
    <name evidence="17" type="synonym">nnrD</name>
    <name evidence="22" type="ORF">C0081_09000</name>
</gene>
<evidence type="ECO:0000256" key="7">
    <source>
        <dbReference type="ARBA" id="ARBA00022840"/>
    </source>
</evidence>
<feature type="binding site" evidence="18">
    <location>
        <begin position="64"/>
        <end position="68"/>
    </location>
    <ligand>
        <name>(6S)-NADPHX</name>
        <dbReference type="ChEBI" id="CHEBI:64076"/>
    </ligand>
</feature>
<evidence type="ECO:0000256" key="5">
    <source>
        <dbReference type="ARBA" id="ARBA00022723"/>
    </source>
</evidence>
<keyword evidence="13" id="KW-0511">Multifunctional enzyme</keyword>
<evidence type="ECO:0000256" key="13">
    <source>
        <dbReference type="ARBA" id="ARBA00023268"/>
    </source>
</evidence>
<dbReference type="PIRSF" id="PIRSF017184">
    <property type="entry name" value="Nnr"/>
    <property type="match status" value="1"/>
</dbReference>
<dbReference type="InterPro" id="IPR000631">
    <property type="entry name" value="CARKD"/>
</dbReference>
<feature type="binding site" evidence="18">
    <location>
        <position position="65"/>
    </location>
    <ligand>
        <name>K(+)</name>
        <dbReference type="ChEBI" id="CHEBI:29103"/>
    </ligand>
</feature>
<evidence type="ECO:0000256" key="3">
    <source>
        <dbReference type="ARBA" id="ARBA00006001"/>
    </source>
</evidence>
<evidence type="ECO:0000256" key="4">
    <source>
        <dbReference type="ARBA" id="ARBA00009524"/>
    </source>
</evidence>
<dbReference type="PANTHER" id="PTHR12592">
    <property type="entry name" value="ATP-DEPENDENT (S)-NAD(P)H-HYDRATE DEHYDRATASE FAMILY MEMBER"/>
    <property type="match status" value="1"/>
</dbReference>
<dbReference type="Pfam" id="PF01256">
    <property type="entry name" value="Carb_kinase"/>
    <property type="match status" value="1"/>
</dbReference>
<evidence type="ECO:0000256" key="8">
    <source>
        <dbReference type="ARBA" id="ARBA00022857"/>
    </source>
</evidence>
<dbReference type="SUPFAM" id="SSF64153">
    <property type="entry name" value="YjeF N-terminal domain-like"/>
    <property type="match status" value="1"/>
</dbReference>
<evidence type="ECO:0000259" key="21">
    <source>
        <dbReference type="PROSITE" id="PS51385"/>
    </source>
</evidence>
<keyword evidence="8 17" id="KW-0521">NADP</keyword>
<dbReference type="SUPFAM" id="SSF53613">
    <property type="entry name" value="Ribokinase-like"/>
    <property type="match status" value="1"/>
</dbReference>
<feature type="binding site" evidence="17">
    <location>
        <position position="464"/>
    </location>
    <ligand>
        <name>AMP</name>
        <dbReference type="ChEBI" id="CHEBI:456215"/>
    </ligand>
</feature>
<dbReference type="InterPro" id="IPR029056">
    <property type="entry name" value="Ribokinase-like"/>
</dbReference>
<comment type="similarity">
    <text evidence="18">Belongs to the NnrE/AIBP family.</text>
</comment>
<accession>A0A2N5XT89</accession>
<feature type="binding site" evidence="17">
    <location>
        <position position="465"/>
    </location>
    <ligand>
        <name>(6S)-NADPHX</name>
        <dbReference type="ChEBI" id="CHEBI:64076"/>
    </ligand>
</feature>
<reference evidence="22 23" key="1">
    <citation type="submission" date="2018-01" db="EMBL/GenBank/DDBJ databases">
        <title>The draft genome sequence of Cohaesibacter sp. H1304.</title>
        <authorList>
            <person name="Wang N.-N."/>
            <person name="Du Z.-J."/>
        </authorList>
    </citation>
    <scope>NUCLEOTIDE SEQUENCE [LARGE SCALE GENOMIC DNA]</scope>
    <source>
        <strain evidence="22 23">H1304</strain>
    </source>
</reference>
<feature type="binding site" evidence="18">
    <location>
        <position position="158"/>
    </location>
    <ligand>
        <name>(6S)-NADPHX</name>
        <dbReference type="ChEBI" id="CHEBI:64076"/>
    </ligand>
</feature>
<dbReference type="EC" id="4.2.1.136" evidence="19"/>
<organism evidence="22 23">
    <name type="scientific">Cohaesibacter celericrescens</name>
    <dbReference type="NCBI Taxonomy" id="2067669"/>
    <lineage>
        <taxon>Bacteria</taxon>
        <taxon>Pseudomonadati</taxon>
        <taxon>Pseudomonadota</taxon>
        <taxon>Alphaproteobacteria</taxon>
        <taxon>Hyphomicrobiales</taxon>
        <taxon>Cohaesibacteraceae</taxon>
    </lineage>
</organism>
<feature type="domain" description="YjeF C-terminal" evidence="20">
    <location>
        <begin position="235"/>
        <end position="519"/>
    </location>
</feature>
<comment type="cofactor">
    <cofactor evidence="18 19">
        <name>K(+)</name>
        <dbReference type="ChEBI" id="CHEBI:29103"/>
    </cofactor>
    <text evidence="18 19">Binds 1 potassium ion per subunit.</text>
</comment>